<organism evidence="1 2">
    <name type="scientific">Mycena citricolor</name>
    <dbReference type="NCBI Taxonomy" id="2018698"/>
    <lineage>
        <taxon>Eukaryota</taxon>
        <taxon>Fungi</taxon>
        <taxon>Dikarya</taxon>
        <taxon>Basidiomycota</taxon>
        <taxon>Agaricomycotina</taxon>
        <taxon>Agaricomycetes</taxon>
        <taxon>Agaricomycetidae</taxon>
        <taxon>Agaricales</taxon>
        <taxon>Marasmiineae</taxon>
        <taxon>Mycenaceae</taxon>
        <taxon>Mycena</taxon>
    </lineage>
</organism>
<reference evidence="1" key="1">
    <citation type="submission" date="2023-11" db="EMBL/GenBank/DDBJ databases">
        <authorList>
            <person name="De Vega J J."/>
            <person name="De Vega J J."/>
        </authorList>
    </citation>
    <scope>NUCLEOTIDE SEQUENCE</scope>
</reference>
<proteinExistence type="predicted"/>
<name>A0AAD2HLX4_9AGAR</name>
<accession>A0AAD2HLX4</accession>
<sequence>MDGSTHTRQVLFHPNCYIERRPINLGSQRPSCREFQGVRTLQYKTMPLVAPPGYITFLWIRFWRTCSTTMTTTTTARVRHTGVGRFESLW</sequence>
<evidence type="ECO:0000313" key="1">
    <source>
        <dbReference type="EMBL" id="CAK5278406.1"/>
    </source>
</evidence>
<protein>
    <submittedName>
        <fullName evidence="1">Uncharacterized protein</fullName>
    </submittedName>
</protein>
<dbReference type="AlphaFoldDB" id="A0AAD2HLX4"/>
<dbReference type="EMBL" id="CAVNYO010000421">
    <property type="protein sequence ID" value="CAK5278406.1"/>
    <property type="molecule type" value="Genomic_DNA"/>
</dbReference>
<gene>
    <name evidence="1" type="ORF">MYCIT1_LOCUS27741</name>
</gene>
<comment type="caution">
    <text evidence="1">The sequence shown here is derived from an EMBL/GenBank/DDBJ whole genome shotgun (WGS) entry which is preliminary data.</text>
</comment>
<keyword evidence="2" id="KW-1185">Reference proteome</keyword>
<feature type="non-terminal residue" evidence="1">
    <location>
        <position position="90"/>
    </location>
</feature>
<evidence type="ECO:0000313" key="2">
    <source>
        <dbReference type="Proteomes" id="UP001295794"/>
    </source>
</evidence>
<dbReference type="Proteomes" id="UP001295794">
    <property type="component" value="Unassembled WGS sequence"/>
</dbReference>